<dbReference type="PROSITE" id="PS50045">
    <property type="entry name" value="SIGMA54_INTERACT_4"/>
    <property type="match status" value="1"/>
</dbReference>
<evidence type="ECO:0000256" key="5">
    <source>
        <dbReference type="ARBA" id="ARBA00023163"/>
    </source>
</evidence>
<evidence type="ECO:0000256" key="2">
    <source>
        <dbReference type="ARBA" id="ARBA00022797"/>
    </source>
</evidence>
<dbReference type="Gene3D" id="1.10.10.60">
    <property type="entry name" value="Homeodomain-like"/>
    <property type="match status" value="1"/>
</dbReference>
<feature type="domain" description="Sigma-54 factor interaction" evidence="7">
    <location>
        <begin position="223"/>
        <end position="453"/>
    </location>
</feature>
<dbReference type="SUPFAM" id="SSF52540">
    <property type="entry name" value="P-loop containing nucleoside triphosphate hydrolases"/>
    <property type="match status" value="1"/>
</dbReference>
<dbReference type="Pfam" id="PF25601">
    <property type="entry name" value="AAA_lid_14"/>
    <property type="match status" value="1"/>
</dbReference>
<dbReference type="Proteomes" id="UP001232973">
    <property type="component" value="Unassembled WGS sequence"/>
</dbReference>
<reference evidence="9 10" key="1">
    <citation type="submission" date="2023-07" db="EMBL/GenBank/DDBJ databases">
        <title>Genomic Encyclopedia of Type Strains, Phase IV (KMG-IV): sequencing the most valuable type-strain genomes for metagenomic binning, comparative biology and taxonomic classification.</title>
        <authorList>
            <person name="Goeker M."/>
        </authorList>
    </citation>
    <scope>NUCLEOTIDE SEQUENCE [LARGE SCALE GENOMIC DNA]</scope>
    <source>
        <strain evidence="9 10">DSM 4006</strain>
    </source>
</reference>
<dbReference type="PROSITE" id="PS50112">
    <property type="entry name" value="PAS"/>
    <property type="match status" value="1"/>
</dbReference>
<protein>
    <recommendedName>
        <fullName evidence="6">HTH-type transcriptional regulatory protein TyrR</fullName>
    </recommendedName>
</protein>
<dbReference type="NCBIfam" id="TIGR00229">
    <property type="entry name" value="sensory_box"/>
    <property type="match status" value="1"/>
</dbReference>
<dbReference type="InterPro" id="IPR002078">
    <property type="entry name" value="Sigma_54_int"/>
</dbReference>
<dbReference type="InterPro" id="IPR003593">
    <property type="entry name" value="AAA+_ATPase"/>
</dbReference>
<dbReference type="SUPFAM" id="SSF46689">
    <property type="entry name" value="Homeodomain-like"/>
    <property type="match status" value="1"/>
</dbReference>
<dbReference type="InterPro" id="IPR058031">
    <property type="entry name" value="AAA_lid_NorR"/>
</dbReference>
<dbReference type="InterPro" id="IPR030828">
    <property type="entry name" value="HTH_TyrR"/>
</dbReference>
<evidence type="ECO:0000256" key="1">
    <source>
        <dbReference type="ARBA" id="ARBA00022741"/>
    </source>
</evidence>
<evidence type="ECO:0000259" key="7">
    <source>
        <dbReference type="PROSITE" id="PS50045"/>
    </source>
</evidence>
<dbReference type="PANTHER" id="PTHR32071">
    <property type="entry name" value="TRANSCRIPTIONAL REGULATORY PROTEIN"/>
    <property type="match status" value="1"/>
</dbReference>
<dbReference type="PROSITE" id="PS00675">
    <property type="entry name" value="SIGMA54_INTERACT_1"/>
    <property type="match status" value="1"/>
</dbReference>
<keyword evidence="4" id="KW-0805">Transcription regulation</keyword>
<keyword evidence="10" id="KW-1185">Reference proteome</keyword>
<evidence type="ECO:0000259" key="8">
    <source>
        <dbReference type="PROSITE" id="PS50112"/>
    </source>
</evidence>
<proteinExistence type="predicted"/>
<gene>
    <name evidence="9" type="ORF">J2S03_001710</name>
</gene>
<dbReference type="Gene3D" id="3.40.50.300">
    <property type="entry name" value="P-loop containing nucleotide triphosphate hydrolases"/>
    <property type="match status" value="1"/>
</dbReference>
<organism evidence="9 10">
    <name type="scientific">Alicyclobacillus cycloheptanicus</name>
    <dbReference type="NCBI Taxonomy" id="1457"/>
    <lineage>
        <taxon>Bacteria</taxon>
        <taxon>Bacillati</taxon>
        <taxon>Bacillota</taxon>
        <taxon>Bacilli</taxon>
        <taxon>Bacillales</taxon>
        <taxon>Alicyclobacillaceae</taxon>
        <taxon>Alicyclobacillus</taxon>
    </lineage>
</organism>
<dbReference type="SMART" id="SM00382">
    <property type="entry name" value="AAA"/>
    <property type="match status" value="1"/>
</dbReference>
<evidence type="ECO:0000256" key="4">
    <source>
        <dbReference type="ARBA" id="ARBA00023015"/>
    </source>
</evidence>
<dbReference type="InterPro" id="IPR035965">
    <property type="entry name" value="PAS-like_dom_sf"/>
</dbReference>
<dbReference type="Gene3D" id="3.30.450.20">
    <property type="entry name" value="PAS domain"/>
    <property type="match status" value="1"/>
</dbReference>
<comment type="caution">
    <text evidence="9">The sequence shown here is derived from an EMBL/GenBank/DDBJ whole genome shotgun (WGS) entry which is preliminary data.</text>
</comment>
<dbReference type="Gene3D" id="1.10.8.60">
    <property type="match status" value="1"/>
</dbReference>
<name>A0ABT9XHR8_9BACL</name>
<dbReference type="PROSITE" id="PS00688">
    <property type="entry name" value="SIGMA54_INTERACT_3"/>
    <property type="match status" value="1"/>
</dbReference>
<keyword evidence="3" id="KW-0067">ATP-binding</keyword>
<evidence type="ECO:0000256" key="6">
    <source>
        <dbReference type="ARBA" id="ARBA00029500"/>
    </source>
</evidence>
<evidence type="ECO:0000256" key="3">
    <source>
        <dbReference type="ARBA" id="ARBA00022840"/>
    </source>
</evidence>
<keyword evidence="2" id="KW-0058">Aromatic hydrocarbons catabolism</keyword>
<dbReference type="SUPFAM" id="SSF55785">
    <property type="entry name" value="PYP-like sensor domain (PAS domain)"/>
    <property type="match status" value="1"/>
</dbReference>
<keyword evidence="1" id="KW-0547">Nucleotide-binding</keyword>
<dbReference type="CDD" id="cd00009">
    <property type="entry name" value="AAA"/>
    <property type="match status" value="1"/>
</dbReference>
<dbReference type="EMBL" id="JAUSTP010000011">
    <property type="protein sequence ID" value="MDQ0189863.1"/>
    <property type="molecule type" value="Genomic_DNA"/>
</dbReference>
<sequence>MELLDVLNVLDTPILLVNRAGQLEWANQAAKVTVCSGVDLDTWNHEHNLPQGYSYIMHKGPFGPDRTLIECIRLPEGPDENTIWALKQENTELAELINSSLDEWYITDGEGITLQVNDKVEQLYGPLVGGLVGKSVFELEHQRIFYPSVTALVLRHRTQQTVLQNTVDGRRLISTGNAIFNPDGSIKRVISYAKDVTELELLTLPGRTGSDVPNPHRTLPAPFISGSPAMRRCMDLALRVARTEAAVMILGETGVGKNRVAKSIHDASQRSAGPFVEINCASIPEALLESELFGYERGSFTGARREGKPGKVELAQGGTLFLNEIGELPLHLQGKLLDLIQEHRIERIGSTRPAYLDARIITATNRSLREMVAAGTFRADLYYRLNVVTLHIPPLRERKEDIARLCEVYLEHFVQLHGKDTRAWSQAALASLTAYPWPGNIRELENMIEYLVITTDEPTIGPHHLPQDLMGTAHEALRGDAHDGPSSGFASDGTDLAQHAQDVQVVAPGRALPGQTLKAYIHGTERELYRQALADGASTREIAARLGVSQSTVVRKLRQFGLRQRR</sequence>
<dbReference type="RefSeq" id="WP_274457251.1">
    <property type="nucleotide sequence ID" value="NZ_CP067097.1"/>
</dbReference>
<dbReference type="InterPro" id="IPR009057">
    <property type="entry name" value="Homeodomain-like_sf"/>
</dbReference>
<accession>A0ABT9XHR8</accession>
<dbReference type="InterPro" id="IPR000014">
    <property type="entry name" value="PAS"/>
</dbReference>
<dbReference type="PANTHER" id="PTHR32071:SF57">
    <property type="entry name" value="C4-DICARBOXYLATE TRANSPORT TRANSCRIPTIONAL REGULATORY PROTEIN DCTD"/>
    <property type="match status" value="1"/>
</dbReference>
<evidence type="ECO:0000313" key="10">
    <source>
        <dbReference type="Proteomes" id="UP001232973"/>
    </source>
</evidence>
<dbReference type="Pfam" id="PF18024">
    <property type="entry name" value="HTH_50"/>
    <property type="match status" value="1"/>
</dbReference>
<dbReference type="InterPro" id="IPR027417">
    <property type="entry name" value="P-loop_NTPase"/>
</dbReference>
<dbReference type="InterPro" id="IPR025662">
    <property type="entry name" value="Sigma_54_int_dom_ATP-bd_1"/>
</dbReference>
<feature type="domain" description="PAS" evidence="8">
    <location>
        <begin position="89"/>
        <end position="141"/>
    </location>
</feature>
<dbReference type="InterPro" id="IPR025944">
    <property type="entry name" value="Sigma_54_int_dom_CS"/>
</dbReference>
<evidence type="ECO:0000313" key="9">
    <source>
        <dbReference type="EMBL" id="MDQ0189863.1"/>
    </source>
</evidence>
<dbReference type="Pfam" id="PF00158">
    <property type="entry name" value="Sigma54_activat"/>
    <property type="match status" value="1"/>
</dbReference>
<keyword evidence="5" id="KW-0804">Transcription</keyword>